<name>A0ACD4NRA4_9HYPH</name>
<gene>
    <name evidence="1" type="ORF">OXU80_04415</name>
</gene>
<accession>A0ACD4NRA4</accession>
<keyword evidence="2" id="KW-1185">Reference proteome</keyword>
<proteinExistence type="predicted"/>
<sequence>MSDLVQPFSVAESDEAPALLPALIAVSRSCRQLMQIKLSALGVMAGQDQLLDALGPGAPVPVGQLAARLNIRPSTASKMVDKLADHGLLVRVRDAGDARRTCVALTPSGKEALARVRNIWAELEGDLSDALAREGSLAATGQSIDRLADVLAARLAPLR</sequence>
<organism evidence="1 2">
    <name type="scientific">Antarcticirhabdus aurantiaca</name>
    <dbReference type="NCBI Taxonomy" id="2606717"/>
    <lineage>
        <taxon>Bacteria</taxon>
        <taxon>Pseudomonadati</taxon>
        <taxon>Pseudomonadota</taxon>
        <taxon>Alphaproteobacteria</taxon>
        <taxon>Hyphomicrobiales</taxon>
        <taxon>Aurantimonadaceae</taxon>
        <taxon>Antarcticirhabdus</taxon>
    </lineage>
</organism>
<evidence type="ECO:0000313" key="1">
    <source>
        <dbReference type="EMBL" id="WAJ29485.1"/>
    </source>
</evidence>
<dbReference type="Proteomes" id="UP001163223">
    <property type="component" value="Chromosome"/>
</dbReference>
<protein>
    <submittedName>
        <fullName evidence="1">MarR family winged helix-turn-helix transcriptional regulator</fullName>
    </submittedName>
</protein>
<evidence type="ECO:0000313" key="2">
    <source>
        <dbReference type="Proteomes" id="UP001163223"/>
    </source>
</evidence>
<reference evidence="1" key="1">
    <citation type="submission" date="2022-11" db="EMBL/GenBank/DDBJ databases">
        <title>beta-Carotene-producing bacterium, Jeongeuplla avenae sp. nov., alleviates the salt stress of Arabidopsis seedlings.</title>
        <authorList>
            <person name="Jiang L."/>
            <person name="Lee J."/>
        </authorList>
    </citation>
    <scope>NUCLEOTIDE SEQUENCE</scope>
    <source>
        <strain evidence="1">DY_R2A_6</strain>
    </source>
</reference>
<dbReference type="EMBL" id="CP113520">
    <property type="protein sequence ID" value="WAJ29485.1"/>
    <property type="molecule type" value="Genomic_DNA"/>
</dbReference>